<dbReference type="InterPro" id="IPR050469">
    <property type="entry name" value="Diguanylate_Cyclase"/>
</dbReference>
<dbReference type="EMBL" id="VOQF01000004">
    <property type="protein sequence ID" value="TXC91468.1"/>
    <property type="molecule type" value="Genomic_DNA"/>
</dbReference>
<evidence type="ECO:0000259" key="1">
    <source>
        <dbReference type="PROSITE" id="PS50887"/>
    </source>
</evidence>
<accession>A0A5C6W4Y1</accession>
<comment type="caution">
    <text evidence="2">The sequence shown here is derived from an EMBL/GenBank/DDBJ whole genome shotgun (WGS) entry which is preliminary data.</text>
</comment>
<evidence type="ECO:0000313" key="3">
    <source>
        <dbReference type="Proteomes" id="UP000321363"/>
    </source>
</evidence>
<dbReference type="RefSeq" id="WP_146947133.1">
    <property type="nucleotide sequence ID" value="NZ_VOQF01000004.1"/>
</dbReference>
<dbReference type="PROSITE" id="PS50887">
    <property type="entry name" value="GGDEF"/>
    <property type="match status" value="1"/>
</dbReference>
<dbReference type="PANTHER" id="PTHR45138">
    <property type="entry name" value="REGULATORY COMPONENTS OF SENSORY TRANSDUCTION SYSTEM"/>
    <property type="match status" value="1"/>
</dbReference>
<dbReference type="SMART" id="SM00267">
    <property type="entry name" value="GGDEF"/>
    <property type="match status" value="1"/>
</dbReference>
<dbReference type="InterPro" id="IPR046342">
    <property type="entry name" value="CBS_dom_sf"/>
</dbReference>
<evidence type="ECO:0000313" key="2">
    <source>
        <dbReference type="EMBL" id="TXC91468.1"/>
    </source>
</evidence>
<keyword evidence="3" id="KW-1185">Reference proteome</keyword>
<sequence length="316" mass="36035">MLSIGDISENVPVVTLKTKSSDVNIIFEEQPNLEGIVVAGNNKPLGLVMKAQFYKKISVKYGFDLFMGRPIELVMDTKPLLVDYFDPITKVSSLAMDREQANLYDYVVVTKDDKLQGIVSIKNLLIKLAEEQVNQAMYTNPLSGLPGNVLIEEKISEYLINRNKDFSLLYIDLDHFKEYNDTYGFKKGDLLLKEISNLLSKNVLLNNYDSSFVGHIGGDDFVAILPHYNYQQICQLLITEFDIRLKQYYNEIDWKNKFVYTKSRNGQFRNVPLVSLSIAVVTNKQDEFHSIEDVSKIAAEVKTQCKEKGGSCYICF</sequence>
<reference evidence="2 3" key="1">
    <citation type="journal article" date="2005" name="Int. J. Syst. Evol. Microbiol.">
        <title>Bacillus litoralis sp. nov., isolated from a tidal flat of the Yellow Sea in Korea.</title>
        <authorList>
            <person name="Yoon J.H."/>
            <person name="Oh T.K."/>
        </authorList>
    </citation>
    <scope>NUCLEOTIDE SEQUENCE [LARGE SCALE GENOMIC DNA]</scope>
    <source>
        <strain evidence="2 3">SW-211</strain>
    </source>
</reference>
<dbReference type="Pfam" id="PF00571">
    <property type="entry name" value="CBS"/>
    <property type="match status" value="1"/>
</dbReference>
<dbReference type="InterPro" id="IPR000644">
    <property type="entry name" value="CBS_dom"/>
</dbReference>
<dbReference type="InterPro" id="IPR000160">
    <property type="entry name" value="GGDEF_dom"/>
</dbReference>
<protein>
    <submittedName>
        <fullName evidence="2">GGDEF domain-containing protein</fullName>
    </submittedName>
</protein>
<dbReference type="PANTHER" id="PTHR45138:SF25">
    <property type="entry name" value="GGDEF DOMAIN PROTEIN"/>
    <property type="match status" value="1"/>
</dbReference>
<proteinExistence type="predicted"/>
<dbReference type="NCBIfam" id="TIGR00254">
    <property type="entry name" value="GGDEF"/>
    <property type="match status" value="1"/>
</dbReference>
<dbReference type="OrthoDB" id="9813903at2"/>
<organism evidence="2 3">
    <name type="scientific">Metabacillus litoralis</name>
    <dbReference type="NCBI Taxonomy" id="152268"/>
    <lineage>
        <taxon>Bacteria</taxon>
        <taxon>Bacillati</taxon>
        <taxon>Bacillota</taxon>
        <taxon>Bacilli</taxon>
        <taxon>Bacillales</taxon>
        <taxon>Bacillaceae</taxon>
        <taxon>Metabacillus</taxon>
    </lineage>
</organism>
<dbReference type="SUPFAM" id="SSF54631">
    <property type="entry name" value="CBS-domain pair"/>
    <property type="match status" value="1"/>
</dbReference>
<dbReference type="GO" id="GO:0052621">
    <property type="term" value="F:diguanylate cyclase activity"/>
    <property type="evidence" value="ECO:0007669"/>
    <property type="project" value="TreeGrafter"/>
</dbReference>
<dbReference type="Proteomes" id="UP000321363">
    <property type="component" value="Unassembled WGS sequence"/>
</dbReference>
<dbReference type="InterPro" id="IPR029787">
    <property type="entry name" value="Nucleotide_cyclase"/>
</dbReference>
<name>A0A5C6W4Y1_9BACI</name>
<dbReference type="AlphaFoldDB" id="A0A5C6W4Y1"/>
<dbReference type="SUPFAM" id="SSF55073">
    <property type="entry name" value="Nucleotide cyclase"/>
    <property type="match status" value="1"/>
</dbReference>
<dbReference type="CDD" id="cd01949">
    <property type="entry name" value="GGDEF"/>
    <property type="match status" value="1"/>
</dbReference>
<dbReference type="Gene3D" id="3.10.580.10">
    <property type="entry name" value="CBS-domain"/>
    <property type="match status" value="1"/>
</dbReference>
<dbReference type="GO" id="GO:0005886">
    <property type="term" value="C:plasma membrane"/>
    <property type="evidence" value="ECO:0007669"/>
    <property type="project" value="TreeGrafter"/>
</dbReference>
<feature type="domain" description="GGDEF" evidence="1">
    <location>
        <begin position="164"/>
        <end position="316"/>
    </location>
</feature>
<dbReference type="Gene3D" id="3.30.70.270">
    <property type="match status" value="1"/>
</dbReference>
<dbReference type="GO" id="GO:1902201">
    <property type="term" value="P:negative regulation of bacterial-type flagellum-dependent cell motility"/>
    <property type="evidence" value="ECO:0007669"/>
    <property type="project" value="TreeGrafter"/>
</dbReference>
<dbReference type="Pfam" id="PF00990">
    <property type="entry name" value="GGDEF"/>
    <property type="match status" value="1"/>
</dbReference>
<dbReference type="InterPro" id="IPR043128">
    <property type="entry name" value="Rev_trsase/Diguanyl_cyclase"/>
</dbReference>
<dbReference type="GO" id="GO:0043709">
    <property type="term" value="P:cell adhesion involved in single-species biofilm formation"/>
    <property type="evidence" value="ECO:0007669"/>
    <property type="project" value="TreeGrafter"/>
</dbReference>
<gene>
    <name evidence="2" type="ORF">FS935_07440</name>
</gene>